<dbReference type="AlphaFoldDB" id="A0A0B6Z3F2"/>
<feature type="compositionally biased region" description="Low complexity" evidence="1">
    <location>
        <begin position="30"/>
        <end position="40"/>
    </location>
</feature>
<feature type="region of interest" description="Disordered" evidence="1">
    <location>
        <begin position="1"/>
        <end position="60"/>
    </location>
</feature>
<evidence type="ECO:0000256" key="1">
    <source>
        <dbReference type="SAM" id="MobiDB-lite"/>
    </source>
</evidence>
<feature type="compositionally biased region" description="Basic and acidic residues" evidence="1">
    <location>
        <begin position="226"/>
        <end position="253"/>
    </location>
</feature>
<name>A0A0B6Z3F2_9EUPU</name>
<feature type="compositionally biased region" description="Basic and acidic residues" evidence="1">
    <location>
        <begin position="194"/>
        <end position="211"/>
    </location>
</feature>
<feature type="compositionally biased region" description="Basic and acidic residues" evidence="1">
    <location>
        <begin position="1"/>
        <end position="21"/>
    </location>
</feature>
<accession>A0A0B6Z3F2</accession>
<feature type="region of interest" description="Disordered" evidence="1">
    <location>
        <begin position="194"/>
        <end position="337"/>
    </location>
</feature>
<evidence type="ECO:0000313" key="2">
    <source>
        <dbReference type="EMBL" id="CEK63068.1"/>
    </source>
</evidence>
<gene>
    <name evidence="2" type="primary">ORF47044</name>
</gene>
<sequence>VNLQAEKDTAKLPKVSKRDIGVIHSAKANTSQSSSTRSQSPEIHSVQESTVTRKRKAPTSVVASVSQRIGNDEEYDPHNPTFGSVASVVKVTARKSSIPPLLQANRVLLLKAMKEAENSVAAKKRVVMTKRLSRDNSPAEVYSPQRKRSDLSHDQASPPPYIPSKKAAVNRNSGSQHSGVRVLTRNYARHMLSRDTNRELVSKSKQEKVVETVDSDPVIAHRKERSRSPEINRRLKESGKNNREVRSGKDFGGDKNFQITCHLSSDPELDGSHHFDSRKRPHSRSPSQEPKQNLKVKISSSSSQNSKSKAARLGKLVVERNGSDEDVRDSIHEVHPV</sequence>
<proteinExistence type="predicted"/>
<feature type="compositionally biased region" description="Low complexity" evidence="1">
    <location>
        <begin position="295"/>
        <end position="308"/>
    </location>
</feature>
<organism evidence="2">
    <name type="scientific">Arion vulgaris</name>
    <dbReference type="NCBI Taxonomy" id="1028688"/>
    <lineage>
        <taxon>Eukaryota</taxon>
        <taxon>Metazoa</taxon>
        <taxon>Spiralia</taxon>
        <taxon>Lophotrochozoa</taxon>
        <taxon>Mollusca</taxon>
        <taxon>Gastropoda</taxon>
        <taxon>Heterobranchia</taxon>
        <taxon>Euthyneura</taxon>
        <taxon>Panpulmonata</taxon>
        <taxon>Eupulmonata</taxon>
        <taxon>Stylommatophora</taxon>
        <taxon>Helicina</taxon>
        <taxon>Arionoidea</taxon>
        <taxon>Arionidae</taxon>
        <taxon>Arion</taxon>
    </lineage>
</organism>
<feature type="non-terminal residue" evidence="2">
    <location>
        <position position="1"/>
    </location>
</feature>
<protein>
    <submittedName>
        <fullName evidence="2">Uncharacterized protein</fullName>
    </submittedName>
</protein>
<feature type="non-terminal residue" evidence="2">
    <location>
        <position position="337"/>
    </location>
</feature>
<feature type="compositionally biased region" description="Basic and acidic residues" evidence="1">
    <location>
        <begin position="317"/>
        <end position="337"/>
    </location>
</feature>
<dbReference type="EMBL" id="HACG01016203">
    <property type="protein sequence ID" value="CEK63068.1"/>
    <property type="molecule type" value="Transcribed_RNA"/>
</dbReference>
<reference evidence="2" key="1">
    <citation type="submission" date="2014-12" db="EMBL/GenBank/DDBJ databases">
        <title>Insight into the proteome of Arion vulgaris.</title>
        <authorList>
            <person name="Aradska J."/>
            <person name="Bulat T."/>
            <person name="Smidak R."/>
            <person name="Sarate P."/>
            <person name="Gangsoo J."/>
            <person name="Sialana F."/>
            <person name="Bilban M."/>
            <person name="Lubec G."/>
        </authorList>
    </citation>
    <scope>NUCLEOTIDE SEQUENCE</scope>
    <source>
        <tissue evidence="2">Skin</tissue>
    </source>
</reference>
<feature type="region of interest" description="Disordered" evidence="1">
    <location>
        <begin position="129"/>
        <end position="182"/>
    </location>
</feature>